<dbReference type="Proteomes" id="UP000814176">
    <property type="component" value="Unassembled WGS sequence"/>
</dbReference>
<dbReference type="EMBL" id="JADCUA010000005">
    <property type="protein sequence ID" value="KAH9840251.1"/>
    <property type="molecule type" value="Genomic_DNA"/>
</dbReference>
<dbReference type="PANTHER" id="PTHR38046">
    <property type="entry name" value="CRYPTIC LOCI REGULATOR 2"/>
    <property type="match status" value="1"/>
</dbReference>
<sequence length="885" mass="97174">MSQRKLGAKTSLPDDPEWITFPRSDGDAKLLPKNTERIVDSSGQVNFMRPVGLDESAAINWRVGVGSQVAIKLDYPEGPSYVLKNWPDGYQFYDHNKGPAPSPRHDPYLCGSTLVNRFRSINEFIPHAVWLMTDETLNRANCECKYCAKKPQRVVTEVLALPSGPRRGSSTASSPSKSIRRHREVRKPRQYAQVRRAPKPVKTVRAGPEQSLVQERDNDVRHSLVTGEAGVSRWHRKGELVWCALNPPIRGEKEDGCIQFWPGIVDRVDVHTDVLRHENAIDAALESMQIHPAELDPGTASGEDNSPVVSGDATTKPPWDVRQWYSYNVKLLAVTSTCVVSDNEVLPYLAYAPSEQLLGTLQDQLQQIMHTNAIAEMDSDLTRTFLFSPIPEKQDAQDPFAGPSTVLVPDFARYREAVVPFSLAVQIASNVAGFWGPTDEWECKFTIPTNTPPPPPPPEPRPHASTPAQESDAGLSLEALLTQAAENNAVDVSHRATAQNVQINPDGIYRPQGMSDEEFEERRTRMLGQHPVPAPVVTQTRYQGLWWGAERIWTDELVRLKLARCQFAPAGTDVFYPPAGPSASGRAHVEDSGYTEAVDERALGAAEKGLFMLLEGLFVVDVPNQDGSGTTKECRACGQLYELADGDWEDPMEPSQPPPQASGSNNGKGKERASDVGAGANGSVAVSQGQSGPSFMPGPSPLKPPPLPNPDPTVSVADTAHAALAQTTQGSGKFKAQTVGSQLSHPANSVPYPLPRPPKGFKFHRIHPPGHEVVLSLPLISGRYYPGLLEHPLMQPLIDKAFDVPSSDGGLEKSRHLWAMEGLVAGVHQSMDPTIWKPSRTVLFKDADAESRSHFKALWEEVKESRVQIDMSQYLNPDAMDVDMY</sequence>
<evidence type="ECO:0000313" key="5">
    <source>
        <dbReference type="Proteomes" id="UP000814176"/>
    </source>
</evidence>
<organism evidence="4 5">
    <name type="scientific">Rhodofomes roseus</name>
    <dbReference type="NCBI Taxonomy" id="34475"/>
    <lineage>
        <taxon>Eukaryota</taxon>
        <taxon>Fungi</taxon>
        <taxon>Dikarya</taxon>
        <taxon>Basidiomycota</taxon>
        <taxon>Agaricomycotina</taxon>
        <taxon>Agaricomycetes</taxon>
        <taxon>Polyporales</taxon>
        <taxon>Rhodofomes</taxon>
    </lineage>
</organism>
<dbReference type="RefSeq" id="XP_047781901.1">
    <property type="nucleotide sequence ID" value="XM_047918838.1"/>
</dbReference>
<feature type="region of interest" description="Disordered" evidence="1">
    <location>
        <begin position="445"/>
        <end position="473"/>
    </location>
</feature>
<dbReference type="GeneID" id="71999570"/>
<keyword evidence="5" id="KW-1185">Reference proteome</keyword>
<feature type="compositionally biased region" description="Basic residues" evidence="1">
    <location>
        <begin position="178"/>
        <end position="188"/>
    </location>
</feature>
<feature type="compositionally biased region" description="Pro residues" evidence="1">
    <location>
        <begin position="450"/>
        <end position="459"/>
    </location>
</feature>
<feature type="compositionally biased region" description="Polar residues" evidence="1">
    <location>
        <begin position="168"/>
        <end position="177"/>
    </location>
</feature>
<feature type="region of interest" description="Disordered" evidence="1">
    <location>
        <begin position="646"/>
        <end position="714"/>
    </location>
</feature>
<feature type="region of interest" description="Disordered" evidence="1">
    <location>
        <begin position="295"/>
        <end position="314"/>
    </location>
</feature>
<evidence type="ECO:0000256" key="1">
    <source>
        <dbReference type="SAM" id="MobiDB-lite"/>
    </source>
</evidence>
<evidence type="ECO:0000259" key="2">
    <source>
        <dbReference type="Pfam" id="PF10383"/>
    </source>
</evidence>
<evidence type="ECO:0000313" key="4">
    <source>
        <dbReference type="EMBL" id="KAH9840251.1"/>
    </source>
</evidence>
<accession>A0ABQ8KPK0</accession>
<reference evidence="4 5" key="1">
    <citation type="journal article" date="2021" name="Environ. Microbiol.">
        <title>Gene family expansions and transcriptome signatures uncover fungal adaptations to wood decay.</title>
        <authorList>
            <person name="Hage H."/>
            <person name="Miyauchi S."/>
            <person name="Viragh M."/>
            <person name="Drula E."/>
            <person name="Min B."/>
            <person name="Chaduli D."/>
            <person name="Navarro D."/>
            <person name="Favel A."/>
            <person name="Norest M."/>
            <person name="Lesage-Meessen L."/>
            <person name="Balint B."/>
            <person name="Merenyi Z."/>
            <person name="de Eugenio L."/>
            <person name="Morin E."/>
            <person name="Martinez A.T."/>
            <person name="Baldrian P."/>
            <person name="Stursova M."/>
            <person name="Martinez M.J."/>
            <person name="Novotny C."/>
            <person name="Magnuson J.K."/>
            <person name="Spatafora J.W."/>
            <person name="Maurice S."/>
            <person name="Pangilinan J."/>
            <person name="Andreopoulos W."/>
            <person name="LaButti K."/>
            <person name="Hundley H."/>
            <person name="Na H."/>
            <person name="Kuo A."/>
            <person name="Barry K."/>
            <person name="Lipzen A."/>
            <person name="Henrissat B."/>
            <person name="Riley R."/>
            <person name="Ahrendt S."/>
            <person name="Nagy L.G."/>
            <person name="Grigoriev I.V."/>
            <person name="Martin F."/>
            <person name="Rosso M.N."/>
        </authorList>
    </citation>
    <scope>NUCLEOTIDE SEQUENCE [LARGE SCALE GENOMIC DNA]</scope>
    <source>
        <strain evidence="4 5">CIRM-BRFM 1785</strain>
    </source>
</reference>
<comment type="caution">
    <text evidence="4">The sequence shown here is derived from an EMBL/GenBank/DDBJ whole genome shotgun (WGS) entry which is preliminary data.</text>
</comment>
<dbReference type="PANTHER" id="PTHR38046:SF1">
    <property type="entry name" value="CRYPTIC LOCI REGULATOR 2"/>
    <property type="match status" value="1"/>
</dbReference>
<dbReference type="InterPro" id="IPR038986">
    <property type="entry name" value="Clr2"/>
</dbReference>
<protein>
    <recommendedName>
        <fullName evidence="6">Cryptic loci regulator 2 N-terminal domain-containing protein</fullName>
    </recommendedName>
</protein>
<feature type="domain" description="Cryptic loci regulator 2 N-terminal" evidence="3">
    <location>
        <begin position="81"/>
        <end position="147"/>
    </location>
</feature>
<dbReference type="Pfam" id="PF10383">
    <property type="entry name" value="Clr2"/>
    <property type="match status" value="1"/>
</dbReference>
<evidence type="ECO:0008006" key="6">
    <source>
        <dbReference type="Google" id="ProtNLM"/>
    </source>
</evidence>
<gene>
    <name evidence="4" type="ORF">C8Q71DRAFT_483041</name>
</gene>
<dbReference type="InterPro" id="IPR018839">
    <property type="entry name" value="Tscrpt-silencing_Clr2_C"/>
</dbReference>
<feature type="region of interest" description="Disordered" evidence="1">
    <location>
        <begin position="160"/>
        <end position="188"/>
    </location>
</feature>
<feature type="compositionally biased region" description="Pro residues" evidence="1">
    <location>
        <begin position="696"/>
        <end position="711"/>
    </location>
</feature>
<feature type="region of interest" description="Disordered" evidence="1">
    <location>
        <begin position="1"/>
        <end position="25"/>
    </location>
</feature>
<evidence type="ECO:0000259" key="3">
    <source>
        <dbReference type="Pfam" id="PF16761"/>
    </source>
</evidence>
<proteinExistence type="predicted"/>
<dbReference type="Pfam" id="PF16761">
    <property type="entry name" value="Clr2_transil"/>
    <property type="match status" value="1"/>
</dbReference>
<dbReference type="InterPro" id="IPR031915">
    <property type="entry name" value="Clr2_N"/>
</dbReference>
<name>A0ABQ8KPK0_9APHY</name>
<feature type="domain" description="Cryptic loci regulator 2 C-terminal" evidence="2">
    <location>
        <begin position="542"/>
        <end position="786"/>
    </location>
</feature>